<dbReference type="InterPro" id="IPR036291">
    <property type="entry name" value="NAD(P)-bd_dom_sf"/>
</dbReference>
<sequence length="259" mass="26931">MDLRISGETALILGGTKGLGFACARELSAAGVRVAVNGRNADEGAHAVALLGDGAIFVQGDLADPDQPSRLIEEAQRQLGPLHILVTNAGGPPTGEFTDHTVETWRKALEVNMLSAIQAARLLLPGMIEARYGRIVNITSFAVKEPYPNMALANGVRAGLTGAMATLAREVAGKGVTVNNILPGLMATGALDRVIRARATRDGITEPEASARMAASVPAGRLGTSEDFGPLCAFLCSRHADYITAQNIAVDGGLIRGLL</sequence>
<dbReference type="EMBL" id="JADQDO010000002">
    <property type="protein sequence ID" value="MBF9232967.1"/>
    <property type="molecule type" value="Genomic_DNA"/>
</dbReference>
<evidence type="ECO:0000256" key="1">
    <source>
        <dbReference type="ARBA" id="ARBA00006484"/>
    </source>
</evidence>
<comment type="caution">
    <text evidence="2">The sequence shown here is derived from an EMBL/GenBank/DDBJ whole genome shotgun (WGS) entry which is preliminary data.</text>
</comment>
<dbReference type="AlphaFoldDB" id="A0A931BUB2"/>
<keyword evidence="3" id="KW-1185">Reference proteome</keyword>
<dbReference type="Pfam" id="PF13561">
    <property type="entry name" value="adh_short_C2"/>
    <property type="match status" value="1"/>
</dbReference>
<dbReference type="CDD" id="cd05344">
    <property type="entry name" value="BKR_like_SDR_like"/>
    <property type="match status" value="1"/>
</dbReference>
<dbReference type="RefSeq" id="WP_196270951.1">
    <property type="nucleotide sequence ID" value="NZ_JADQDO010000002.1"/>
</dbReference>
<gene>
    <name evidence="2" type="ORF">I2H38_06200</name>
</gene>
<proteinExistence type="inferred from homology"/>
<dbReference type="PANTHER" id="PTHR42879">
    <property type="entry name" value="3-OXOACYL-(ACYL-CARRIER-PROTEIN) REDUCTASE"/>
    <property type="match status" value="1"/>
</dbReference>
<dbReference type="PANTHER" id="PTHR42879:SF6">
    <property type="entry name" value="NADPH-DEPENDENT REDUCTASE BACG"/>
    <property type="match status" value="1"/>
</dbReference>
<organism evidence="2 3">
    <name type="scientific">Microvirga alba</name>
    <dbReference type="NCBI Taxonomy" id="2791025"/>
    <lineage>
        <taxon>Bacteria</taxon>
        <taxon>Pseudomonadati</taxon>
        <taxon>Pseudomonadota</taxon>
        <taxon>Alphaproteobacteria</taxon>
        <taxon>Hyphomicrobiales</taxon>
        <taxon>Methylobacteriaceae</taxon>
        <taxon>Microvirga</taxon>
    </lineage>
</organism>
<dbReference type="PRINTS" id="PR00081">
    <property type="entry name" value="GDHRDH"/>
</dbReference>
<accession>A0A931BUB2</accession>
<dbReference type="Gene3D" id="3.40.50.720">
    <property type="entry name" value="NAD(P)-binding Rossmann-like Domain"/>
    <property type="match status" value="1"/>
</dbReference>
<dbReference type="Proteomes" id="UP000599312">
    <property type="component" value="Unassembled WGS sequence"/>
</dbReference>
<protein>
    <submittedName>
        <fullName evidence="2">SDR family oxidoreductase</fullName>
    </submittedName>
</protein>
<evidence type="ECO:0000313" key="2">
    <source>
        <dbReference type="EMBL" id="MBF9232967.1"/>
    </source>
</evidence>
<comment type="similarity">
    <text evidence="1">Belongs to the short-chain dehydrogenases/reductases (SDR) family.</text>
</comment>
<dbReference type="InterPro" id="IPR002347">
    <property type="entry name" value="SDR_fam"/>
</dbReference>
<dbReference type="SUPFAM" id="SSF51735">
    <property type="entry name" value="NAD(P)-binding Rossmann-fold domains"/>
    <property type="match status" value="1"/>
</dbReference>
<dbReference type="FunFam" id="3.40.50.720:FF:000084">
    <property type="entry name" value="Short-chain dehydrogenase reductase"/>
    <property type="match status" value="1"/>
</dbReference>
<name>A0A931BUB2_9HYPH</name>
<reference evidence="2" key="1">
    <citation type="submission" date="2020-11" db="EMBL/GenBank/DDBJ databases">
        <authorList>
            <person name="Kim M.K."/>
        </authorList>
    </citation>
    <scope>NUCLEOTIDE SEQUENCE</scope>
    <source>
        <strain evidence="2">BT350</strain>
    </source>
</reference>
<dbReference type="InterPro" id="IPR050259">
    <property type="entry name" value="SDR"/>
</dbReference>
<evidence type="ECO:0000313" key="3">
    <source>
        <dbReference type="Proteomes" id="UP000599312"/>
    </source>
</evidence>